<dbReference type="RefSeq" id="WP_238198843.1">
    <property type="nucleotide sequence ID" value="NZ_BPQZ01000027.1"/>
</dbReference>
<dbReference type="AlphaFoldDB" id="A0AA37WSE2"/>
<proteinExistence type="predicted"/>
<protein>
    <submittedName>
        <fullName evidence="1">Uncharacterized protein</fullName>
    </submittedName>
</protein>
<organism evidence="1 2">
    <name type="scientific">Methylobacterium tardum</name>
    <dbReference type="NCBI Taxonomy" id="374432"/>
    <lineage>
        <taxon>Bacteria</taxon>
        <taxon>Pseudomonadati</taxon>
        <taxon>Pseudomonadota</taxon>
        <taxon>Alphaproteobacteria</taxon>
        <taxon>Hyphomicrobiales</taxon>
        <taxon>Methylobacteriaceae</taxon>
        <taxon>Methylobacterium</taxon>
    </lineage>
</organism>
<keyword evidence="2" id="KW-1185">Reference proteome</keyword>
<evidence type="ECO:0000313" key="2">
    <source>
        <dbReference type="Proteomes" id="UP001157440"/>
    </source>
</evidence>
<dbReference type="Proteomes" id="UP001157440">
    <property type="component" value="Unassembled WGS sequence"/>
</dbReference>
<sequence>MAELRVLPVDLSAAGTSHISNLLAAAATEGRDLGSRIPHMRMLAHSLDRLAQTLSENVRVLSVDLESNHPEISEARVAMAKLDRLVQEVRKLVEMLDALPVKTPES</sequence>
<name>A0AA37WSE2_9HYPH</name>
<gene>
    <name evidence="1" type="ORF">GCM10007890_37380</name>
</gene>
<dbReference type="EMBL" id="BSPL01000018">
    <property type="protein sequence ID" value="GLS71725.1"/>
    <property type="molecule type" value="Genomic_DNA"/>
</dbReference>
<evidence type="ECO:0000313" key="1">
    <source>
        <dbReference type="EMBL" id="GLS71725.1"/>
    </source>
</evidence>
<accession>A0AA37WSE2</accession>
<comment type="caution">
    <text evidence="1">The sequence shown here is derived from an EMBL/GenBank/DDBJ whole genome shotgun (WGS) entry which is preliminary data.</text>
</comment>
<reference evidence="2" key="1">
    <citation type="journal article" date="2019" name="Int. J. Syst. Evol. Microbiol.">
        <title>The Global Catalogue of Microorganisms (GCM) 10K type strain sequencing project: providing services to taxonomists for standard genome sequencing and annotation.</title>
        <authorList>
            <consortium name="The Broad Institute Genomics Platform"/>
            <consortium name="The Broad Institute Genome Sequencing Center for Infectious Disease"/>
            <person name="Wu L."/>
            <person name="Ma J."/>
        </authorList>
    </citation>
    <scope>NUCLEOTIDE SEQUENCE [LARGE SCALE GENOMIC DNA]</scope>
    <source>
        <strain evidence="2">NBRC 103632</strain>
    </source>
</reference>